<name>R0JUS2_ANAPL</name>
<dbReference type="AlphaFoldDB" id="R0JUS2"/>
<evidence type="ECO:0000256" key="1">
    <source>
        <dbReference type="ARBA" id="ARBA00004613"/>
    </source>
</evidence>
<dbReference type="Proteomes" id="UP000296049">
    <property type="component" value="Unassembled WGS sequence"/>
</dbReference>
<evidence type="ECO:0000256" key="3">
    <source>
        <dbReference type="ARBA" id="ARBA00023157"/>
    </source>
</evidence>
<comment type="caution">
    <text evidence="4">Lacks conserved residue(s) required for the propagation of feature annotation.</text>
</comment>
<evidence type="ECO:0000256" key="2">
    <source>
        <dbReference type="ARBA" id="ARBA00022525"/>
    </source>
</evidence>
<dbReference type="InterPro" id="IPR006208">
    <property type="entry name" value="Glyco_hormone_CN"/>
</dbReference>
<organism evidence="6 7">
    <name type="scientific">Anas platyrhynchos</name>
    <name type="common">Mallard</name>
    <name type="synonym">Anas boschas</name>
    <dbReference type="NCBI Taxonomy" id="8839"/>
    <lineage>
        <taxon>Eukaryota</taxon>
        <taxon>Metazoa</taxon>
        <taxon>Chordata</taxon>
        <taxon>Craniata</taxon>
        <taxon>Vertebrata</taxon>
        <taxon>Euteleostomi</taxon>
        <taxon>Archelosauria</taxon>
        <taxon>Archosauria</taxon>
        <taxon>Dinosauria</taxon>
        <taxon>Saurischia</taxon>
        <taxon>Theropoda</taxon>
        <taxon>Coelurosauria</taxon>
        <taxon>Aves</taxon>
        <taxon>Neognathae</taxon>
        <taxon>Galloanserae</taxon>
        <taxon>Anseriformes</taxon>
        <taxon>Anatidae</taxon>
        <taxon>Anatinae</taxon>
        <taxon>Anas</taxon>
    </lineage>
</organism>
<dbReference type="InterPro" id="IPR006207">
    <property type="entry name" value="Cys_knot_C"/>
</dbReference>
<feature type="domain" description="CTCK" evidence="5">
    <location>
        <begin position="1"/>
        <end position="60"/>
    </location>
</feature>
<feature type="non-terminal residue" evidence="6">
    <location>
        <position position="60"/>
    </location>
</feature>
<evidence type="ECO:0000259" key="5">
    <source>
        <dbReference type="PROSITE" id="PS01225"/>
    </source>
</evidence>
<dbReference type="EMBL" id="KB743110">
    <property type="protein sequence ID" value="EOB01271.1"/>
    <property type="molecule type" value="Genomic_DNA"/>
</dbReference>
<dbReference type="Pfam" id="PF00007">
    <property type="entry name" value="Cys_knot"/>
    <property type="match status" value="1"/>
</dbReference>
<feature type="non-terminal residue" evidence="6">
    <location>
        <position position="1"/>
    </location>
</feature>
<keyword evidence="2" id="KW-0964">Secreted</keyword>
<sequence length="60" mass="6735">CQGTCPGSSVYSFEANQMQHECSCCQEFSSQTREVTLTCQNGTSINYNYVYVEQCQCMNA</sequence>
<proteinExistence type="predicted"/>
<dbReference type="InterPro" id="IPR029034">
    <property type="entry name" value="Cystine-knot_cytokine"/>
</dbReference>
<feature type="disulfide bond" evidence="4">
    <location>
        <begin position="1"/>
        <end position="55"/>
    </location>
</feature>
<feature type="disulfide bond" evidence="4">
    <location>
        <begin position="5"/>
        <end position="57"/>
    </location>
</feature>
<accession>R0JUS2</accession>
<comment type="subcellular location">
    <subcellularLocation>
        <location evidence="1">Secreted</location>
    </subcellularLocation>
</comment>
<evidence type="ECO:0000256" key="4">
    <source>
        <dbReference type="PROSITE-ProRule" id="PRU00039"/>
    </source>
</evidence>
<keyword evidence="7" id="KW-1185">Reference proteome</keyword>
<gene>
    <name evidence="6" type="ORF">Anapl_04098</name>
</gene>
<keyword evidence="3 4" id="KW-1015">Disulfide bond</keyword>
<reference evidence="7" key="1">
    <citation type="journal article" date="2013" name="Nat. Genet.">
        <title>The duck genome and transcriptome provide insight into an avian influenza virus reservoir species.</title>
        <authorList>
            <person name="Huang Y."/>
            <person name="Li Y."/>
            <person name="Burt D.W."/>
            <person name="Chen H."/>
            <person name="Zhang Y."/>
            <person name="Qian W."/>
            <person name="Kim H."/>
            <person name="Gan S."/>
            <person name="Zhao Y."/>
            <person name="Li J."/>
            <person name="Yi K."/>
            <person name="Feng H."/>
            <person name="Zhu P."/>
            <person name="Li B."/>
            <person name="Liu Q."/>
            <person name="Fairley S."/>
            <person name="Magor K.E."/>
            <person name="Du Z."/>
            <person name="Hu X."/>
            <person name="Goodman L."/>
            <person name="Tafer H."/>
            <person name="Vignal A."/>
            <person name="Lee T."/>
            <person name="Kim K.W."/>
            <person name="Sheng Z."/>
            <person name="An Y."/>
            <person name="Searle S."/>
            <person name="Herrero J."/>
            <person name="Groenen M.A."/>
            <person name="Crooijmans R.P."/>
            <person name="Faraut T."/>
            <person name="Cai Q."/>
            <person name="Webster R.G."/>
            <person name="Aldridge J.R."/>
            <person name="Warren W.C."/>
            <person name="Bartschat S."/>
            <person name="Kehr S."/>
            <person name="Marz M."/>
            <person name="Stadler P.F."/>
            <person name="Smith J."/>
            <person name="Kraus R.H."/>
            <person name="Zhao Y."/>
            <person name="Ren L."/>
            <person name="Fei J."/>
            <person name="Morisson M."/>
            <person name="Kaiser P."/>
            <person name="Griffin D.K."/>
            <person name="Rao M."/>
            <person name="Pitel F."/>
            <person name="Wang J."/>
            <person name="Li N."/>
        </authorList>
    </citation>
    <scope>NUCLEOTIDE SEQUENCE [LARGE SCALE GENOMIC DNA]</scope>
</reference>
<dbReference type="PROSITE" id="PS01225">
    <property type="entry name" value="CTCK_2"/>
    <property type="match status" value="1"/>
</dbReference>
<evidence type="ECO:0000313" key="6">
    <source>
        <dbReference type="EMBL" id="EOB01271.1"/>
    </source>
</evidence>
<evidence type="ECO:0000313" key="7">
    <source>
        <dbReference type="Proteomes" id="UP000296049"/>
    </source>
</evidence>
<dbReference type="SMART" id="SM00041">
    <property type="entry name" value="CT"/>
    <property type="match status" value="1"/>
</dbReference>
<dbReference type="GO" id="GO:0005576">
    <property type="term" value="C:extracellular region"/>
    <property type="evidence" value="ECO:0007669"/>
    <property type="project" value="UniProtKB-SubCell"/>
</dbReference>
<dbReference type="Gene3D" id="2.10.90.10">
    <property type="entry name" value="Cystine-knot cytokines"/>
    <property type="match status" value="1"/>
</dbReference>
<protein>
    <submittedName>
        <fullName evidence="6">Mucin-5B</fullName>
    </submittedName>
</protein>